<keyword evidence="3" id="KW-1185">Reference proteome</keyword>
<proteinExistence type="predicted"/>
<organism evidence="2 3">
    <name type="scientific">Nepenthes gracilis</name>
    <name type="common">Slender pitcher plant</name>
    <dbReference type="NCBI Taxonomy" id="150966"/>
    <lineage>
        <taxon>Eukaryota</taxon>
        <taxon>Viridiplantae</taxon>
        <taxon>Streptophyta</taxon>
        <taxon>Embryophyta</taxon>
        <taxon>Tracheophyta</taxon>
        <taxon>Spermatophyta</taxon>
        <taxon>Magnoliopsida</taxon>
        <taxon>eudicotyledons</taxon>
        <taxon>Gunneridae</taxon>
        <taxon>Pentapetalae</taxon>
        <taxon>Caryophyllales</taxon>
        <taxon>Nepenthaceae</taxon>
        <taxon>Nepenthes</taxon>
    </lineage>
</organism>
<feature type="compositionally biased region" description="Basic residues" evidence="1">
    <location>
        <begin position="33"/>
        <end position="43"/>
    </location>
</feature>
<evidence type="ECO:0000256" key="1">
    <source>
        <dbReference type="SAM" id="MobiDB-lite"/>
    </source>
</evidence>
<gene>
    <name evidence="2" type="ORF">Nepgr_006827</name>
</gene>
<name>A0AAD3S5R2_NEPGR</name>
<protein>
    <submittedName>
        <fullName evidence="2">Uncharacterized protein</fullName>
    </submittedName>
</protein>
<evidence type="ECO:0000313" key="3">
    <source>
        <dbReference type="Proteomes" id="UP001279734"/>
    </source>
</evidence>
<comment type="caution">
    <text evidence="2">The sequence shown here is derived from an EMBL/GenBank/DDBJ whole genome shotgun (WGS) entry which is preliminary data.</text>
</comment>
<dbReference type="EMBL" id="BSYO01000005">
    <property type="protein sequence ID" value="GMH04987.1"/>
    <property type="molecule type" value="Genomic_DNA"/>
</dbReference>
<dbReference type="AlphaFoldDB" id="A0AAD3S5R2"/>
<feature type="compositionally biased region" description="Basic residues" evidence="1">
    <location>
        <begin position="94"/>
        <end position="103"/>
    </location>
</feature>
<feature type="region of interest" description="Disordered" evidence="1">
    <location>
        <begin position="1"/>
        <end position="103"/>
    </location>
</feature>
<accession>A0AAD3S5R2</accession>
<evidence type="ECO:0000313" key="2">
    <source>
        <dbReference type="EMBL" id="GMH04987.1"/>
    </source>
</evidence>
<reference evidence="2" key="1">
    <citation type="submission" date="2023-05" db="EMBL/GenBank/DDBJ databases">
        <title>Nepenthes gracilis genome sequencing.</title>
        <authorList>
            <person name="Fukushima K."/>
        </authorList>
    </citation>
    <scope>NUCLEOTIDE SEQUENCE</scope>
    <source>
        <strain evidence="2">SING2019-196</strain>
    </source>
</reference>
<sequence length="103" mass="11430">MSVGLKTKTELTLHISKAKRPQLQLQPPSVATRRTHSLQHRVKGSGPTNIGSAHPPQASGHVNRAQTVMAPRHETGQHSTKYVKTAKKDTQLPHKPKWPSRPR</sequence>
<dbReference type="Proteomes" id="UP001279734">
    <property type="component" value="Unassembled WGS sequence"/>
</dbReference>